<comment type="caution">
    <text evidence="9">The sequence shown here is derived from an EMBL/GenBank/DDBJ whole genome shotgun (WGS) entry which is preliminary data.</text>
</comment>
<evidence type="ECO:0000256" key="3">
    <source>
        <dbReference type="ARBA" id="ARBA00022448"/>
    </source>
</evidence>
<sequence length="338" mass="36474">MSATEERRSGAFASRSDRRRWWLLFLGITALAAVCIVGLVLYGNPAVVGSRGFWRIVDRRMDAVIAMAVVALCQAMATVSFQTVTGNRILTPSILGFESLYRAIHTTTIFLFGVAGLNAARTTGMFLLQLALMIGLSLLLYSWLLLGSVKGLYPMLLVGIIIGAGLGSLSTFMQRLLTPSEFDVLTARLFGSVNNADPDYYPVAIPLILGAAALLYALSKRLNVLSLGRDTTTSLGVGHARISLAVLVLISVLMATSTALVGPMTFLGFLVATLTYQLSPTYDHRYVFPMAVSLAMLTLCGAYFLMRNVFSAQGVVSIIIEFVGGALFLIVLLRRGRL</sequence>
<feature type="transmembrane region" description="Helical" evidence="8">
    <location>
        <begin position="200"/>
        <end position="219"/>
    </location>
</feature>
<evidence type="ECO:0000256" key="5">
    <source>
        <dbReference type="ARBA" id="ARBA00022692"/>
    </source>
</evidence>
<dbReference type="RefSeq" id="WP_080462545.1">
    <property type="nucleotide sequence ID" value="NZ_BMNJ01000004.1"/>
</dbReference>
<feature type="transmembrane region" description="Helical" evidence="8">
    <location>
        <begin position="126"/>
        <end position="146"/>
    </location>
</feature>
<keyword evidence="4" id="KW-1003">Cell membrane</keyword>
<dbReference type="GO" id="GO:0005886">
    <property type="term" value="C:plasma membrane"/>
    <property type="evidence" value="ECO:0007669"/>
    <property type="project" value="UniProtKB-SubCell"/>
</dbReference>
<evidence type="ECO:0000313" key="9">
    <source>
        <dbReference type="EMBL" id="GGO98820.1"/>
    </source>
</evidence>
<feature type="transmembrane region" description="Helical" evidence="8">
    <location>
        <begin position="286"/>
        <end position="306"/>
    </location>
</feature>
<evidence type="ECO:0000256" key="8">
    <source>
        <dbReference type="SAM" id="Phobius"/>
    </source>
</evidence>
<gene>
    <name evidence="9" type="ORF">GCM10011612_14640</name>
</gene>
<name>A0A8H9H9M9_9ACTO</name>
<organism evidence="9 10">
    <name type="scientific">Actinomyces gaoshouyii</name>
    <dbReference type="NCBI Taxonomy" id="1960083"/>
    <lineage>
        <taxon>Bacteria</taxon>
        <taxon>Bacillati</taxon>
        <taxon>Actinomycetota</taxon>
        <taxon>Actinomycetes</taxon>
        <taxon>Actinomycetales</taxon>
        <taxon>Actinomycetaceae</taxon>
        <taxon>Actinomyces</taxon>
    </lineage>
</organism>
<dbReference type="OrthoDB" id="9796260at2"/>
<evidence type="ECO:0000313" key="10">
    <source>
        <dbReference type="Proteomes" id="UP000614239"/>
    </source>
</evidence>
<dbReference type="PANTHER" id="PTHR30472">
    <property type="entry name" value="FERRIC ENTEROBACTIN TRANSPORT SYSTEM PERMEASE PROTEIN"/>
    <property type="match status" value="1"/>
</dbReference>
<comment type="similarity">
    <text evidence="2">Belongs to the binding-protein-dependent transport system permease family. FecCD subfamily.</text>
</comment>
<feature type="transmembrane region" description="Helical" evidence="8">
    <location>
        <begin position="63"/>
        <end position="81"/>
    </location>
</feature>
<feature type="transmembrane region" description="Helical" evidence="8">
    <location>
        <begin position="21"/>
        <end position="43"/>
    </location>
</feature>
<dbReference type="Proteomes" id="UP000614239">
    <property type="component" value="Unassembled WGS sequence"/>
</dbReference>
<keyword evidence="5 8" id="KW-0812">Transmembrane</keyword>
<evidence type="ECO:0000256" key="7">
    <source>
        <dbReference type="ARBA" id="ARBA00023136"/>
    </source>
</evidence>
<dbReference type="InterPro" id="IPR037294">
    <property type="entry name" value="ABC_BtuC-like"/>
</dbReference>
<reference evidence="9" key="2">
    <citation type="submission" date="2020-09" db="EMBL/GenBank/DDBJ databases">
        <authorList>
            <person name="Sun Q."/>
            <person name="Zhou Y."/>
        </authorList>
    </citation>
    <scope>NUCLEOTIDE SEQUENCE</scope>
    <source>
        <strain evidence="9">CGMCC 4.7372</strain>
    </source>
</reference>
<keyword evidence="6 8" id="KW-1133">Transmembrane helix</keyword>
<feature type="transmembrane region" description="Helical" evidence="8">
    <location>
        <begin position="153"/>
        <end position="173"/>
    </location>
</feature>
<dbReference type="Gene3D" id="1.10.3470.10">
    <property type="entry name" value="ABC transporter involved in vitamin B12 uptake, BtuC"/>
    <property type="match status" value="1"/>
</dbReference>
<evidence type="ECO:0000256" key="2">
    <source>
        <dbReference type="ARBA" id="ARBA00007935"/>
    </source>
</evidence>
<dbReference type="SUPFAM" id="SSF81345">
    <property type="entry name" value="ABC transporter involved in vitamin B12 uptake, BtuC"/>
    <property type="match status" value="1"/>
</dbReference>
<dbReference type="PANTHER" id="PTHR30472:SF19">
    <property type="entry name" value="PETROBACTIN IMPORT SYSTEM PERMEASE PROTEIN YCLO"/>
    <property type="match status" value="1"/>
</dbReference>
<feature type="transmembrane region" description="Helical" evidence="8">
    <location>
        <begin position="101"/>
        <end position="120"/>
    </location>
</feature>
<accession>A0A8H9H9M9</accession>
<dbReference type="GO" id="GO:0022857">
    <property type="term" value="F:transmembrane transporter activity"/>
    <property type="evidence" value="ECO:0007669"/>
    <property type="project" value="InterPro"/>
</dbReference>
<comment type="subcellular location">
    <subcellularLocation>
        <location evidence="1">Cell membrane</location>
        <topology evidence="1">Multi-pass membrane protein</topology>
    </subcellularLocation>
</comment>
<evidence type="ECO:0000256" key="6">
    <source>
        <dbReference type="ARBA" id="ARBA00022989"/>
    </source>
</evidence>
<dbReference type="EMBL" id="BMNJ01000004">
    <property type="protein sequence ID" value="GGO98820.1"/>
    <property type="molecule type" value="Genomic_DNA"/>
</dbReference>
<dbReference type="AlphaFoldDB" id="A0A8H9H9M9"/>
<feature type="transmembrane region" description="Helical" evidence="8">
    <location>
        <begin position="312"/>
        <end position="333"/>
    </location>
</feature>
<evidence type="ECO:0000256" key="4">
    <source>
        <dbReference type="ARBA" id="ARBA00022475"/>
    </source>
</evidence>
<keyword evidence="10" id="KW-1185">Reference proteome</keyword>
<keyword evidence="3" id="KW-0813">Transport</keyword>
<evidence type="ECO:0000256" key="1">
    <source>
        <dbReference type="ARBA" id="ARBA00004651"/>
    </source>
</evidence>
<dbReference type="InterPro" id="IPR000522">
    <property type="entry name" value="ABC_transptr_permease_BtuC"/>
</dbReference>
<keyword evidence="7 8" id="KW-0472">Membrane</keyword>
<protein>
    <submittedName>
        <fullName evidence="9">ABC-type cobalamin/Fe3+-siderophore transport system, permease</fullName>
    </submittedName>
</protein>
<reference evidence="9" key="1">
    <citation type="journal article" date="2014" name="Int. J. Syst. Evol. Microbiol.">
        <title>Complete genome sequence of Corynebacterium casei LMG S-19264T (=DSM 44701T), isolated from a smear-ripened cheese.</title>
        <authorList>
            <consortium name="US DOE Joint Genome Institute (JGI-PGF)"/>
            <person name="Walter F."/>
            <person name="Albersmeier A."/>
            <person name="Kalinowski J."/>
            <person name="Ruckert C."/>
        </authorList>
    </citation>
    <scope>NUCLEOTIDE SEQUENCE</scope>
    <source>
        <strain evidence="9">CGMCC 4.7372</strain>
    </source>
</reference>
<dbReference type="GO" id="GO:0033214">
    <property type="term" value="P:siderophore-iron import into cell"/>
    <property type="evidence" value="ECO:0007669"/>
    <property type="project" value="TreeGrafter"/>
</dbReference>
<proteinExistence type="inferred from homology"/>
<dbReference type="Pfam" id="PF01032">
    <property type="entry name" value="FecCD"/>
    <property type="match status" value="1"/>
</dbReference>